<proteinExistence type="predicted"/>
<evidence type="ECO:0000313" key="2">
    <source>
        <dbReference type="Proteomes" id="UP000813423"/>
    </source>
</evidence>
<accession>A0A8H4MV80</accession>
<name>A0A8H4MV80_ASPFM</name>
<organism evidence="1 2">
    <name type="scientific">Aspergillus fumigatus</name>
    <name type="common">Neosartorya fumigata</name>
    <dbReference type="NCBI Taxonomy" id="746128"/>
    <lineage>
        <taxon>Eukaryota</taxon>
        <taxon>Fungi</taxon>
        <taxon>Dikarya</taxon>
        <taxon>Ascomycota</taxon>
        <taxon>Pezizomycotina</taxon>
        <taxon>Eurotiomycetes</taxon>
        <taxon>Eurotiomycetidae</taxon>
        <taxon>Eurotiales</taxon>
        <taxon>Aspergillaceae</taxon>
        <taxon>Aspergillus</taxon>
        <taxon>Aspergillus subgen. Fumigati</taxon>
    </lineage>
</organism>
<protein>
    <submittedName>
        <fullName evidence="1">Uncharacterized protein</fullName>
    </submittedName>
</protein>
<comment type="caution">
    <text evidence="1">The sequence shown here is derived from an EMBL/GenBank/DDBJ whole genome shotgun (WGS) entry which is preliminary data.</text>
</comment>
<gene>
    <name evidence="1" type="ORF">KXV57_009021</name>
</gene>
<dbReference type="AlphaFoldDB" id="A0A8H4MV80"/>
<dbReference type="EMBL" id="JAIBSC010000085">
    <property type="protein sequence ID" value="KAH1899445.1"/>
    <property type="molecule type" value="Genomic_DNA"/>
</dbReference>
<dbReference type="Proteomes" id="UP000813423">
    <property type="component" value="Unassembled WGS sequence"/>
</dbReference>
<evidence type="ECO:0000313" key="1">
    <source>
        <dbReference type="EMBL" id="KAH1899445.1"/>
    </source>
</evidence>
<sequence length="70" mass="7876">MKPPSTVVAVIVDVTNKQGAIHITNDDGTYIDMVGTEFAGYFVVVPWRYDWRLRGSGSIEVGYVLRKERT</sequence>
<reference evidence="1" key="1">
    <citation type="submission" date="2021-08" db="EMBL/GenBank/DDBJ databases">
        <title>Global Aspergillus fumigatus from environmental and clinical sources.</title>
        <authorList>
            <person name="Barber A."/>
            <person name="Sae-Ong T."/>
        </authorList>
    </citation>
    <scope>NUCLEOTIDE SEQUENCE</scope>
    <source>
        <strain evidence="1">NRZ-2016-071</strain>
    </source>
</reference>